<dbReference type="InterPro" id="IPR004358">
    <property type="entry name" value="Sig_transdc_His_kin-like_C"/>
</dbReference>
<gene>
    <name evidence="9" type="ORF">K2U94_07840</name>
</gene>
<evidence type="ECO:0000259" key="8">
    <source>
        <dbReference type="PROSITE" id="PS50110"/>
    </source>
</evidence>
<feature type="domain" description="Histidine kinase" evidence="7">
    <location>
        <begin position="88"/>
        <end position="300"/>
    </location>
</feature>
<dbReference type="SMART" id="SM00388">
    <property type="entry name" value="HisKA"/>
    <property type="match status" value="1"/>
</dbReference>
<organism evidence="9 10">
    <name type="scientific">Candidatus Rhodoblastus alkanivorans</name>
    <dbReference type="NCBI Taxonomy" id="2954117"/>
    <lineage>
        <taxon>Bacteria</taxon>
        <taxon>Pseudomonadati</taxon>
        <taxon>Pseudomonadota</taxon>
        <taxon>Alphaproteobacteria</taxon>
        <taxon>Hyphomicrobiales</taxon>
        <taxon>Rhodoblastaceae</taxon>
        <taxon>Rhodoblastus</taxon>
    </lineage>
</organism>
<accession>A0ABS9Z4X6</accession>
<evidence type="ECO:0000313" key="9">
    <source>
        <dbReference type="EMBL" id="MCI4682676.1"/>
    </source>
</evidence>
<dbReference type="SUPFAM" id="SSF55874">
    <property type="entry name" value="ATPase domain of HSP90 chaperone/DNA topoisomerase II/histidine kinase"/>
    <property type="match status" value="1"/>
</dbReference>
<evidence type="ECO:0000256" key="1">
    <source>
        <dbReference type="ARBA" id="ARBA00000085"/>
    </source>
</evidence>
<dbReference type="CDD" id="cd00156">
    <property type="entry name" value="REC"/>
    <property type="match status" value="1"/>
</dbReference>
<sequence length="441" mass="48765">MTLQAGENSDDLQRRILKLEKINRALMSRVERSVDSQFNAFSLFETAIALDHQVRRRTQELQQAMRSIEKAKWQAEAASSLKTTFVTSVGHDLLQPLNAARLALSALGEMQNGPEGGALIEQVDRCLVTLEDLIRTLLDLSKLDAGVMRPEIRSFELNDVMEPLAREFAHFAQKRGLKLKIFATRTTVRSDPSMLRRILQNLLANALRYTSRGGVLVGVRRRGENILVQVCDTGPGIPEDRREAIFQEFQRAHDDIPGETGFGLGLAIVRRFAQVLGHPVSLASQIRRGSTFSVVIPLSAEAPPPPPAVAQLRNYPNRIAGAKILVIENEPEVSEAMLLLLERWGCDVAVATSGAEAVEKLSVLAHPPQIIIADLHLNHGELGPEAIQAVRRACGREAPALLVTADHSQRAEDVARRNRLEMLHKPVRPAELRSLLAFLLT</sequence>
<dbReference type="SMART" id="SM00448">
    <property type="entry name" value="REC"/>
    <property type="match status" value="1"/>
</dbReference>
<dbReference type="Gene3D" id="3.30.565.10">
    <property type="entry name" value="Histidine kinase-like ATPase, C-terminal domain"/>
    <property type="match status" value="1"/>
</dbReference>
<comment type="catalytic activity">
    <reaction evidence="1">
        <text>ATP + protein L-histidine = ADP + protein N-phospho-L-histidine.</text>
        <dbReference type="EC" id="2.7.13.3"/>
    </reaction>
</comment>
<dbReference type="InterPro" id="IPR001789">
    <property type="entry name" value="Sig_transdc_resp-reg_receiver"/>
</dbReference>
<evidence type="ECO:0000313" key="10">
    <source>
        <dbReference type="Proteomes" id="UP001139104"/>
    </source>
</evidence>
<dbReference type="PANTHER" id="PTHR43047">
    <property type="entry name" value="TWO-COMPONENT HISTIDINE PROTEIN KINASE"/>
    <property type="match status" value="1"/>
</dbReference>
<dbReference type="PRINTS" id="PR00344">
    <property type="entry name" value="BCTRLSENSOR"/>
</dbReference>
<dbReference type="GO" id="GO:0016301">
    <property type="term" value="F:kinase activity"/>
    <property type="evidence" value="ECO:0007669"/>
    <property type="project" value="UniProtKB-KW"/>
</dbReference>
<dbReference type="InterPro" id="IPR005467">
    <property type="entry name" value="His_kinase_dom"/>
</dbReference>
<dbReference type="PANTHER" id="PTHR43047:SF9">
    <property type="entry name" value="HISTIDINE KINASE"/>
    <property type="match status" value="1"/>
</dbReference>
<proteinExistence type="predicted"/>
<dbReference type="Pfam" id="PF02518">
    <property type="entry name" value="HATPase_c"/>
    <property type="match status" value="1"/>
</dbReference>
<dbReference type="InterPro" id="IPR036097">
    <property type="entry name" value="HisK_dim/P_sf"/>
</dbReference>
<dbReference type="EMBL" id="JAIVFP010000001">
    <property type="protein sequence ID" value="MCI4682676.1"/>
    <property type="molecule type" value="Genomic_DNA"/>
</dbReference>
<dbReference type="Pfam" id="PF00072">
    <property type="entry name" value="Response_reg"/>
    <property type="match status" value="1"/>
</dbReference>
<keyword evidence="4" id="KW-0808">Transferase</keyword>
<name>A0ABS9Z4X6_9HYPH</name>
<dbReference type="SUPFAM" id="SSF52172">
    <property type="entry name" value="CheY-like"/>
    <property type="match status" value="1"/>
</dbReference>
<dbReference type="PROSITE" id="PS50109">
    <property type="entry name" value="HIS_KIN"/>
    <property type="match status" value="1"/>
</dbReference>
<evidence type="ECO:0000259" key="7">
    <source>
        <dbReference type="PROSITE" id="PS50109"/>
    </source>
</evidence>
<dbReference type="RefSeq" id="WP_243066673.1">
    <property type="nucleotide sequence ID" value="NZ_JAIVFK010000004.1"/>
</dbReference>
<reference evidence="9" key="1">
    <citation type="journal article" date="2022" name="ISME J.">
        <title>Identification of active gaseous-alkane degraders at natural gas seeps.</title>
        <authorList>
            <person name="Farhan Ul Haque M."/>
            <person name="Hernandez M."/>
            <person name="Crombie A.T."/>
            <person name="Murrell J.C."/>
        </authorList>
    </citation>
    <scope>NUCLEOTIDE SEQUENCE</scope>
    <source>
        <strain evidence="9">PC2</strain>
    </source>
</reference>
<feature type="domain" description="Response regulatory" evidence="8">
    <location>
        <begin position="323"/>
        <end position="440"/>
    </location>
</feature>
<dbReference type="SUPFAM" id="SSF47384">
    <property type="entry name" value="Homodimeric domain of signal transducing histidine kinase"/>
    <property type="match status" value="1"/>
</dbReference>
<dbReference type="Gene3D" id="1.10.287.130">
    <property type="match status" value="1"/>
</dbReference>
<dbReference type="Gene3D" id="3.40.50.2300">
    <property type="match status" value="1"/>
</dbReference>
<dbReference type="InterPro" id="IPR036890">
    <property type="entry name" value="HATPase_C_sf"/>
</dbReference>
<keyword evidence="3 6" id="KW-0597">Phosphoprotein</keyword>
<evidence type="ECO:0000256" key="3">
    <source>
        <dbReference type="ARBA" id="ARBA00022553"/>
    </source>
</evidence>
<evidence type="ECO:0000256" key="6">
    <source>
        <dbReference type="PROSITE-ProRule" id="PRU00169"/>
    </source>
</evidence>
<evidence type="ECO:0000256" key="5">
    <source>
        <dbReference type="ARBA" id="ARBA00022777"/>
    </source>
</evidence>
<dbReference type="PROSITE" id="PS50110">
    <property type="entry name" value="RESPONSE_REGULATORY"/>
    <property type="match status" value="1"/>
</dbReference>
<dbReference type="SMART" id="SM00387">
    <property type="entry name" value="HATPase_c"/>
    <property type="match status" value="1"/>
</dbReference>
<dbReference type="NCBIfam" id="NF041832">
    <property type="entry name" value="near_NosP_CTERM"/>
    <property type="match status" value="1"/>
</dbReference>
<dbReference type="InterPro" id="IPR003661">
    <property type="entry name" value="HisK_dim/P_dom"/>
</dbReference>
<dbReference type="InterPro" id="IPR011006">
    <property type="entry name" value="CheY-like_superfamily"/>
</dbReference>
<evidence type="ECO:0000256" key="2">
    <source>
        <dbReference type="ARBA" id="ARBA00012438"/>
    </source>
</evidence>
<feature type="modified residue" description="4-aspartylphosphate" evidence="6">
    <location>
        <position position="374"/>
    </location>
</feature>
<dbReference type="Proteomes" id="UP001139104">
    <property type="component" value="Unassembled WGS sequence"/>
</dbReference>
<comment type="caution">
    <text evidence="9">The sequence shown here is derived from an EMBL/GenBank/DDBJ whole genome shotgun (WGS) entry which is preliminary data.</text>
</comment>
<keyword evidence="5 9" id="KW-0418">Kinase</keyword>
<dbReference type="EC" id="2.7.13.3" evidence="2"/>
<dbReference type="Pfam" id="PF00512">
    <property type="entry name" value="HisKA"/>
    <property type="match status" value="1"/>
</dbReference>
<evidence type="ECO:0000256" key="4">
    <source>
        <dbReference type="ARBA" id="ARBA00022679"/>
    </source>
</evidence>
<dbReference type="CDD" id="cd00082">
    <property type="entry name" value="HisKA"/>
    <property type="match status" value="1"/>
</dbReference>
<keyword evidence="10" id="KW-1185">Reference proteome</keyword>
<dbReference type="InterPro" id="IPR003594">
    <property type="entry name" value="HATPase_dom"/>
</dbReference>
<protein>
    <recommendedName>
        <fullName evidence="2">histidine kinase</fullName>
        <ecNumber evidence="2">2.7.13.3</ecNumber>
    </recommendedName>
</protein>